<reference evidence="3 4" key="1">
    <citation type="submission" date="2015-09" db="EMBL/GenBank/DDBJ databases">
        <title>Draft genome of the parasitic nematode Teladorsagia circumcincta isolate WARC Sus (inbred).</title>
        <authorList>
            <person name="Mitreva M."/>
        </authorList>
    </citation>
    <scope>NUCLEOTIDE SEQUENCE [LARGE SCALE GENOMIC DNA]</scope>
    <source>
        <strain evidence="3 4">S</strain>
    </source>
</reference>
<keyword evidence="1" id="KW-0547">Nucleotide-binding</keyword>
<evidence type="ECO:0000256" key="1">
    <source>
        <dbReference type="ARBA" id="ARBA00022741"/>
    </source>
</evidence>
<keyword evidence="2" id="KW-0067">ATP-binding</keyword>
<proteinExistence type="predicted"/>
<evidence type="ECO:0008006" key="5">
    <source>
        <dbReference type="Google" id="ProtNLM"/>
    </source>
</evidence>
<dbReference type="EMBL" id="KZ385947">
    <property type="protein sequence ID" value="PIO55454.1"/>
    <property type="molecule type" value="Genomic_DNA"/>
</dbReference>
<organism evidence="3 4">
    <name type="scientific">Teladorsagia circumcincta</name>
    <name type="common">Brown stomach worm</name>
    <name type="synonym">Ostertagia circumcincta</name>
    <dbReference type="NCBI Taxonomy" id="45464"/>
    <lineage>
        <taxon>Eukaryota</taxon>
        <taxon>Metazoa</taxon>
        <taxon>Ecdysozoa</taxon>
        <taxon>Nematoda</taxon>
        <taxon>Chromadorea</taxon>
        <taxon>Rhabditida</taxon>
        <taxon>Rhabditina</taxon>
        <taxon>Rhabditomorpha</taxon>
        <taxon>Strongyloidea</taxon>
        <taxon>Trichostrongylidae</taxon>
        <taxon>Teladorsagia</taxon>
    </lineage>
</organism>
<evidence type="ECO:0000313" key="3">
    <source>
        <dbReference type="EMBL" id="PIO55454.1"/>
    </source>
</evidence>
<evidence type="ECO:0000313" key="4">
    <source>
        <dbReference type="Proteomes" id="UP000230423"/>
    </source>
</evidence>
<accession>A0A2G9TBY5</accession>
<dbReference type="CDD" id="cd18140">
    <property type="entry name" value="HLD_clamp_RFC"/>
    <property type="match status" value="1"/>
</dbReference>
<name>A0A2G9TBY5_TELCI</name>
<dbReference type="Proteomes" id="UP000230423">
    <property type="component" value="Unassembled WGS sequence"/>
</dbReference>
<sequence length="77" mass="8720">MREICDKEGVNIDKATLETLITLCEGDLRRSITYLQSVACRENITNDYVLNMTGYVAEDNAHQLLTACHSKDTDRLL</sequence>
<dbReference type="Pfam" id="PF21960">
    <property type="entry name" value="RCF1-5-like_lid"/>
    <property type="match status" value="1"/>
</dbReference>
<protein>
    <recommendedName>
        <fullName evidence="5">Replication factor C C-terminal domain-containing protein</fullName>
    </recommendedName>
</protein>
<dbReference type="Gene3D" id="1.10.8.60">
    <property type="match status" value="1"/>
</dbReference>
<dbReference type="AlphaFoldDB" id="A0A2G9TBY5"/>
<dbReference type="GO" id="GO:0005524">
    <property type="term" value="F:ATP binding"/>
    <property type="evidence" value="ECO:0007669"/>
    <property type="project" value="UniProtKB-KW"/>
</dbReference>
<keyword evidence="4" id="KW-1185">Reference proteome</keyword>
<feature type="non-terminal residue" evidence="3">
    <location>
        <position position="77"/>
    </location>
</feature>
<dbReference type="InterPro" id="IPR047854">
    <property type="entry name" value="RFC_lid"/>
</dbReference>
<dbReference type="OrthoDB" id="10249205at2759"/>
<evidence type="ECO:0000256" key="2">
    <source>
        <dbReference type="ARBA" id="ARBA00022840"/>
    </source>
</evidence>
<gene>
    <name evidence="3" type="ORF">TELCIR_23159</name>
</gene>